<dbReference type="PANTHER" id="PTHR38107">
    <property type="match status" value="1"/>
</dbReference>
<evidence type="ECO:0000313" key="9">
    <source>
        <dbReference type="Proteomes" id="UP000298337"/>
    </source>
</evidence>
<protein>
    <recommendedName>
        <fullName evidence="7">Lysozyme</fullName>
        <ecNumber evidence="7">3.2.1.17</ecNumber>
    </recommendedName>
</protein>
<dbReference type="EC" id="3.2.1.17" evidence="7"/>
<dbReference type="GO" id="GO:0009253">
    <property type="term" value="P:peptidoglycan catabolic process"/>
    <property type="evidence" value="ECO:0007669"/>
    <property type="project" value="InterPro"/>
</dbReference>
<dbReference type="HAMAP" id="MF_04110">
    <property type="entry name" value="ENDOLYSIN_T4"/>
    <property type="match status" value="1"/>
</dbReference>
<accession>A0A4Z0P380</accession>
<dbReference type="RefSeq" id="WP_135436063.1">
    <property type="nucleotide sequence ID" value="NZ_SRLA01000005.1"/>
</dbReference>
<dbReference type="CDD" id="cd00737">
    <property type="entry name" value="lyz_endolysin_autolysin"/>
    <property type="match status" value="1"/>
</dbReference>
<keyword evidence="4 7" id="KW-0378">Hydrolase</keyword>
<dbReference type="GO" id="GO:0003796">
    <property type="term" value="F:lysozyme activity"/>
    <property type="evidence" value="ECO:0007669"/>
    <property type="project" value="UniProtKB-EC"/>
</dbReference>
<dbReference type="InterPro" id="IPR023346">
    <property type="entry name" value="Lysozyme-like_dom_sf"/>
</dbReference>
<dbReference type="SUPFAM" id="SSF53955">
    <property type="entry name" value="Lysozyme-like"/>
    <property type="match status" value="1"/>
</dbReference>
<evidence type="ECO:0000256" key="1">
    <source>
        <dbReference type="ARBA" id="ARBA00000632"/>
    </source>
</evidence>
<dbReference type="InterPro" id="IPR023347">
    <property type="entry name" value="Lysozyme_dom_sf"/>
</dbReference>
<proteinExistence type="inferred from homology"/>
<evidence type="ECO:0000256" key="6">
    <source>
        <dbReference type="ARBA" id="ARBA00023295"/>
    </source>
</evidence>
<keyword evidence="9" id="KW-1185">Reference proteome</keyword>
<evidence type="ECO:0000313" key="8">
    <source>
        <dbReference type="EMBL" id="TGE04619.1"/>
    </source>
</evidence>
<comment type="catalytic activity">
    <reaction evidence="1 7">
        <text>Hydrolysis of (1-&gt;4)-beta-linkages between N-acetylmuramic acid and N-acetyl-D-glucosamine residues in a peptidoglycan and between N-acetyl-D-glucosamine residues in chitodextrins.</text>
        <dbReference type="EC" id="3.2.1.17"/>
    </reaction>
</comment>
<name>A0A4Z0P380_9BACT</name>
<evidence type="ECO:0000256" key="5">
    <source>
        <dbReference type="ARBA" id="ARBA00023200"/>
    </source>
</evidence>
<dbReference type="InterPro" id="IPR051018">
    <property type="entry name" value="Bacteriophage_GH24"/>
</dbReference>
<dbReference type="GO" id="GO:0016998">
    <property type="term" value="P:cell wall macromolecule catabolic process"/>
    <property type="evidence" value="ECO:0007669"/>
    <property type="project" value="InterPro"/>
</dbReference>
<dbReference type="AlphaFoldDB" id="A0A4Z0P380"/>
<keyword evidence="5" id="KW-1035">Host cytoplasm</keyword>
<dbReference type="Gene3D" id="1.10.530.40">
    <property type="match status" value="1"/>
</dbReference>
<reference evidence="8 9" key="1">
    <citation type="submission" date="2019-04" db="EMBL/GenBank/DDBJ databases">
        <authorList>
            <person name="Feng G."/>
            <person name="Zhang J."/>
            <person name="Zhu H."/>
        </authorList>
    </citation>
    <scope>NUCLEOTIDE SEQUENCE [LARGE SCALE GENOMIC DNA]</scope>
    <source>
        <strain evidence="8 9">92R-1</strain>
    </source>
</reference>
<dbReference type="OrthoDB" id="5327667at2"/>
<dbReference type="InterPro" id="IPR033907">
    <property type="entry name" value="Endolysin_autolysin"/>
</dbReference>
<dbReference type="GO" id="GO:0042742">
    <property type="term" value="P:defense response to bacterium"/>
    <property type="evidence" value="ECO:0007669"/>
    <property type="project" value="UniProtKB-KW"/>
</dbReference>
<dbReference type="GO" id="GO:0031640">
    <property type="term" value="P:killing of cells of another organism"/>
    <property type="evidence" value="ECO:0007669"/>
    <property type="project" value="UniProtKB-KW"/>
</dbReference>
<keyword evidence="2 7" id="KW-0929">Antimicrobial</keyword>
<evidence type="ECO:0000256" key="3">
    <source>
        <dbReference type="ARBA" id="ARBA00022638"/>
    </source>
</evidence>
<evidence type="ECO:0000256" key="2">
    <source>
        <dbReference type="ARBA" id="ARBA00022529"/>
    </source>
</evidence>
<keyword evidence="6 7" id="KW-0326">Glycosidase</keyword>
<dbReference type="EMBL" id="SRLA01000005">
    <property type="protein sequence ID" value="TGE04619.1"/>
    <property type="molecule type" value="Genomic_DNA"/>
</dbReference>
<sequence>MTRRVNSLGLSVLKQWEGISGGKPVLKAYLDSVGVWTIGWGHTKGVCAGLTCTIEQAEAWLQQDLADAIHTVETGVKVRLTDNQFAALVIFAFNVGVGSFKSSTLLRMLNQGHYNQVPRQLLRWNKGRVGGKLVVIPGLTNRRNAEIDLWQTV</sequence>
<dbReference type="InterPro" id="IPR002196">
    <property type="entry name" value="Glyco_hydro_24"/>
</dbReference>
<gene>
    <name evidence="8" type="ORF">EU556_20760</name>
</gene>
<dbReference type="Proteomes" id="UP000298337">
    <property type="component" value="Unassembled WGS sequence"/>
</dbReference>
<evidence type="ECO:0000256" key="4">
    <source>
        <dbReference type="ARBA" id="ARBA00022801"/>
    </source>
</evidence>
<keyword evidence="3 7" id="KW-0081">Bacteriolytic enzyme</keyword>
<comment type="similarity">
    <text evidence="7">Belongs to the glycosyl hydrolase 24 family.</text>
</comment>
<evidence type="ECO:0000256" key="7">
    <source>
        <dbReference type="RuleBase" id="RU003788"/>
    </source>
</evidence>
<organism evidence="8 9">
    <name type="scientific">Hymenobacter fodinae</name>
    <dbReference type="NCBI Taxonomy" id="2510796"/>
    <lineage>
        <taxon>Bacteria</taxon>
        <taxon>Pseudomonadati</taxon>
        <taxon>Bacteroidota</taxon>
        <taxon>Cytophagia</taxon>
        <taxon>Cytophagales</taxon>
        <taxon>Hymenobacteraceae</taxon>
        <taxon>Hymenobacter</taxon>
    </lineage>
</organism>
<dbReference type="PANTHER" id="PTHR38107:SF3">
    <property type="entry name" value="LYSOZYME RRRD-RELATED"/>
    <property type="match status" value="1"/>
</dbReference>
<comment type="caution">
    <text evidence="8">The sequence shown here is derived from an EMBL/GenBank/DDBJ whole genome shotgun (WGS) entry which is preliminary data.</text>
</comment>
<dbReference type="InterPro" id="IPR034690">
    <property type="entry name" value="Endolysin_T4_type"/>
</dbReference>
<dbReference type="Pfam" id="PF00959">
    <property type="entry name" value="Phage_lysozyme"/>
    <property type="match status" value="1"/>
</dbReference>